<dbReference type="EMBL" id="CM037155">
    <property type="protein sequence ID" value="KAH7846051.1"/>
    <property type="molecule type" value="Genomic_DNA"/>
</dbReference>
<evidence type="ECO:0000313" key="1">
    <source>
        <dbReference type="EMBL" id="KAH7846051.1"/>
    </source>
</evidence>
<sequence length="313" mass="36608">MEIFQTGTSLLERKQFGDDFLYNFHGFWFTLLFLQGTQELLKQFKPLPNDVILASFPKTGTTWLKSLLYAIVNRSSIDELTRNHPHLLVPQLELQIYGPQAISPPLFPSLDPSSANRIFQTHLPYQILEETVNSSDCRVIYVVRNPKDTLVSVWHFVNSLELAKTAQWPLEEVVDQFCEGFLPFVPYYDHVLEYHKKSMERPKKFFFITYEELKSDPKTHVKKLAEFLGCPFDNEELVEEVVRSCSIETLRNHDVSKSSDVFSFYEFRYNSYFRKGQVGDHKSYLTNDMIDRIDTITREKFQGSIFKHEADSS</sequence>
<keyword evidence="2" id="KW-1185">Reference proteome</keyword>
<evidence type="ECO:0000313" key="2">
    <source>
        <dbReference type="Proteomes" id="UP000828048"/>
    </source>
</evidence>
<protein>
    <submittedName>
        <fullName evidence="1">Uncharacterized protein</fullName>
    </submittedName>
</protein>
<name>A0ACB7XY78_9ERIC</name>
<gene>
    <name evidence="1" type="ORF">Vadar_009152</name>
</gene>
<proteinExistence type="predicted"/>
<accession>A0ACB7XY78</accession>
<reference evidence="1 2" key="1">
    <citation type="journal article" date="2021" name="Hortic Res">
        <title>High-quality reference genome and annotation aids understanding of berry development for evergreen blueberry (Vaccinium darrowii).</title>
        <authorList>
            <person name="Yu J."/>
            <person name="Hulse-Kemp A.M."/>
            <person name="Babiker E."/>
            <person name="Staton M."/>
        </authorList>
    </citation>
    <scope>NUCLEOTIDE SEQUENCE [LARGE SCALE GENOMIC DNA]</scope>
    <source>
        <strain evidence="2">cv. NJ 8807/NJ 8810</strain>
        <tissue evidence="1">Young leaf</tissue>
    </source>
</reference>
<organism evidence="1 2">
    <name type="scientific">Vaccinium darrowii</name>
    <dbReference type="NCBI Taxonomy" id="229202"/>
    <lineage>
        <taxon>Eukaryota</taxon>
        <taxon>Viridiplantae</taxon>
        <taxon>Streptophyta</taxon>
        <taxon>Embryophyta</taxon>
        <taxon>Tracheophyta</taxon>
        <taxon>Spermatophyta</taxon>
        <taxon>Magnoliopsida</taxon>
        <taxon>eudicotyledons</taxon>
        <taxon>Gunneridae</taxon>
        <taxon>Pentapetalae</taxon>
        <taxon>asterids</taxon>
        <taxon>Ericales</taxon>
        <taxon>Ericaceae</taxon>
        <taxon>Vaccinioideae</taxon>
        <taxon>Vaccinieae</taxon>
        <taxon>Vaccinium</taxon>
    </lineage>
</organism>
<comment type="caution">
    <text evidence="1">The sequence shown here is derived from an EMBL/GenBank/DDBJ whole genome shotgun (WGS) entry which is preliminary data.</text>
</comment>
<dbReference type="Proteomes" id="UP000828048">
    <property type="component" value="Chromosome 5"/>
</dbReference>